<evidence type="ECO:0000313" key="2">
    <source>
        <dbReference type="EMBL" id="MUH71344.1"/>
    </source>
</evidence>
<sequence length="359" mass="41098">MERVALFNEVLALIGVLVFTHLLVIKQRIEKAHLPIIGFAVWGIFSFSIGYIENSEGTIYQKLRTTPFLYSIFCYFVGYYYLYRYSFHGLKNMSWLLVIGCLFGGKLAPALGVLLTSDSNSTYKKNINILLIFIFMLEMVNLMLGNHHGSSTLILIFFLVLIFRVSGDLPYKVIASNFFTFGILTIFIVFFVSLHLVFEEFQQFYNVGFSFFSGGDSNLLWRLMFWAKLVGEMSFYETLTGIKLATPLFNPLESSSAFIVASEPNALDRPYTLGPHNSFVYLFVRMGGIFFFCFLYFLLSLMKSLSVLGDLKSKLLIITLCVATISLSFNVFLETPLYAGIFWSLIGLCQRHLKFERYK</sequence>
<feature type="transmembrane region" description="Helical" evidence="1">
    <location>
        <begin position="32"/>
        <end position="52"/>
    </location>
</feature>
<feature type="transmembrane region" description="Helical" evidence="1">
    <location>
        <begin position="127"/>
        <end position="144"/>
    </location>
</feature>
<accession>A0A6N8F5A3</accession>
<feature type="transmembrane region" description="Helical" evidence="1">
    <location>
        <begin position="151"/>
        <end position="167"/>
    </location>
</feature>
<proteinExistence type="predicted"/>
<feature type="transmembrane region" description="Helical" evidence="1">
    <location>
        <begin position="173"/>
        <end position="198"/>
    </location>
</feature>
<evidence type="ECO:0008006" key="4">
    <source>
        <dbReference type="Google" id="ProtNLM"/>
    </source>
</evidence>
<organism evidence="2 3">
    <name type="scientific">Psychrosphaera haliotis</name>
    <dbReference type="NCBI Taxonomy" id="555083"/>
    <lineage>
        <taxon>Bacteria</taxon>
        <taxon>Pseudomonadati</taxon>
        <taxon>Pseudomonadota</taxon>
        <taxon>Gammaproteobacteria</taxon>
        <taxon>Alteromonadales</taxon>
        <taxon>Pseudoalteromonadaceae</taxon>
        <taxon>Psychrosphaera</taxon>
    </lineage>
</organism>
<dbReference type="Proteomes" id="UP000439994">
    <property type="component" value="Unassembled WGS sequence"/>
</dbReference>
<feature type="transmembrane region" description="Helical" evidence="1">
    <location>
        <begin position="279"/>
        <end position="299"/>
    </location>
</feature>
<keyword evidence="1" id="KW-0812">Transmembrane</keyword>
<name>A0A6N8F5A3_9GAMM</name>
<gene>
    <name evidence="2" type="ORF">GNP35_01835</name>
</gene>
<dbReference type="RefSeq" id="WP_155693989.1">
    <property type="nucleotide sequence ID" value="NZ_WOCD01000001.1"/>
</dbReference>
<dbReference type="AlphaFoldDB" id="A0A6N8F5A3"/>
<evidence type="ECO:0000256" key="1">
    <source>
        <dbReference type="SAM" id="Phobius"/>
    </source>
</evidence>
<dbReference type="OrthoDB" id="1411897at2"/>
<keyword evidence="1" id="KW-0472">Membrane</keyword>
<comment type="caution">
    <text evidence="2">The sequence shown here is derived from an EMBL/GenBank/DDBJ whole genome shotgun (WGS) entry which is preliminary data.</text>
</comment>
<evidence type="ECO:0000313" key="3">
    <source>
        <dbReference type="Proteomes" id="UP000439994"/>
    </source>
</evidence>
<keyword evidence="1" id="KW-1133">Transmembrane helix</keyword>
<protein>
    <recommendedName>
        <fullName evidence="4">O-antigen ligase domain-containing protein</fullName>
    </recommendedName>
</protein>
<dbReference type="EMBL" id="WOCD01000001">
    <property type="protein sequence ID" value="MUH71344.1"/>
    <property type="molecule type" value="Genomic_DNA"/>
</dbReference>
<keyword evidence="3" id="KW-1185">Reference proteome</keyword>
<reference evidence="2 3" key="1">
    <citation type="submission" date="2019-11" db="EMBL/GenBank/DDBJ databases">
        <title>P. haliotis isolates from Z. marina roots.</title>
        <authorList>
            <person name="Cohen M."/>
            <person name="Jospin G."/>
            <person name="Eisen J.A."/>
            <person name="Coil D.A."/>
        </authorList>
    </citation>
    <scope>NUCLEOTIDE SEQUENCE [LARGE SCALE GENOMIC DNA]</scope>
    <source>
        <strain evidence="2 3">UCD-MCMsp1aY</strain>
    </source>
</reference>
<feature type="transmembrane region" description="Helical" evidence="1">
    <location>
        <begin position="6"/>
        <end position="25"/>
    </location>
</feature>
<feature type="transmembrane region" description="Helical" evidence="1">
    <location>
        <begin position="311"/>
        <end position="329"/>
    </location>
</feature>
<feature type="transmembrane region" description="Helical" evidence="1">
    <location>
        <begin position="95"/>
        <end position="115"/>
    </location>
</feature>
<feature type="transmembrane region" description="Helical" evidence="1">
    <location>
        <begin position="67"/>
        <end position="83"/>
    </location>
</feature>